<accession>A0A5F1YA92</accession>
<proteinExistence type="predicted"/>
<dbReference type="OrthoDB" id="332735at2"/>
<comment type="caution">
    <text evidence="1">The sequence shown here is derived from an EMBL/GenBank/DDBJ whole genome shotgun (WGS) entry which is preliminary data.</text>
</comment>
<protein>
    <submittedName>
        <fullName evidence="1">Uncharacterized protein</fullName>
    </submittedName>
</protein>
<gene>
    <name evidence="1" type="ORF">EHQ17_11120</name>
</gene>
<evidence type="ECO:0000313" key="2">
    <source>
        <dbReference type="Proteomes" id="UP000298277"/>
    </source>
</evidence>
<dbReference type="RefSeq" id="WP_135594538.1">
    <property type="nucleotide sequence ID" value="NZ_RQEZ01000110.1"/>
</dbReference>
<organism evidence="1 2">
    <name type="scientific">Leptospira gomenensis</name>
    <dbReference type="NCBI Taxonomy" id="2484974"/>
    <lineage>
        <taxon>Bacteria</taxon>
        <taxon>Pseudomonadati</taxon>
        <taxon>Spirochaetota</taxon>
        <taxon>Spirochaetia</taxon>
        <taxon>Leptospirales</taxon>
        <taxon>Leptospiraceae</taxon>
        <taxon>Leptospira</taxon>
    </lineage>
</organism>
<dbReference type="AlphaFoldDB" id="A0A5F1YA92"/>
<keyword evidence="2" id="KW-1185">Reference proteome</keyword>
<evidence type="ECO:0000313" key="1">
    <source>
        <dbReference type="EMBL" id="TGK33336.1"/>
    </source>
</evidence>
<dbReference type="EMBL" id="RQFA01000046">
    <property type="protein sequence ID" value="TGK33336.1"/>
    <property type="molecule type" value="Genomic_DNA"/>
</dbReference>
<dbReference type="Proteomes" id="UP000298277">
    <property type="component" value="Unassembled WGS sequence"/>
</dbReference>
<name>A0A5F1YA92_9LEPT</name>
<sequence>MKIIYFVYSKIRIYRKTEKAKNSGIVSIFLFSFLCLAACENGSLRDTYQRKTKSAWDFDDDLLYLVTHSVSYSRVYTPFRCSGDGQLQSSFQTCYVPGAGNQIFDAATNNPINATNVSINTDLHCKCAGRDIVDGSSWYVYREEATALGEMLSEASDAYLTQTYPQTLTGYPAGIKFVCMPSFCRKTNPTYQIIESVP</sequence>
<reference evidence="1" key="1">
    <citation type="journal article" date="2019" name="PLoS Negl. Trop. Dis.">
        <title>Revisiting the worldwide diversity of Leptospira species in the environment.</title>
        <authorList>
            <person name="Vincent A.T."/>
            <person name="Schiettekatte O."/>
            <person name="Bourhy P."/>
            <person name="Veyrier F.J."/>
            <person name="Picardeau M."/>
        </authorList>
    </citation>
    <scope>NUCLEOTIDE SEQUENCE [LARGE SCALE GENOMIC DNA]</scope>
    <source>
        <strain evidence="1">201800299</strain>
    </source>
</reference>